<evidence type="ECO:0000313" key="4">
    <source>
        <dbReference type="Proteomes" id="UP001500466"/>
    </source>
</evidence>
<reference evidence="4" key="1">
    <citation type="journal article" date="2019" name="Int. J. Syst. Evol. Microbiol.">
        <title>The Global Catalogue of Microorganisms (GCM) 10K type strain sequencing project: providing services to taxonomists for standard genome sequencing and annotation.</title>
        <authorList>
            <consortium name="The Broad Institute Genomics Platform"/>
            <consortium name="The Broad Institute Genome Sequencing Center for Infectious Disease"/>
            <person name="Wu L."/>
            <person name="Ma J."/>
        </authorList>
    </citation>
    <scope>NUCLEOTIDE SEQUENCE [LARGE SCALE GENOMIC DNA]</scope>
    <source>
        <strain evidence="4">JCM 17986</strain>
    </source>
</reference>
<protein>
    <submittedName>
        <fullName evidence="3">Crotonase/enoyl-CoA hydratase family protein</fullName>
    </submittedName>
</protein>
<sequence>MRASNNENDLRFTVDGHIATLCLNRPERRNAFTLDMLAPWVGHLHRAEADPDIRVVVLTGAGDSFCSGVDLDVYTPGSSGDPWGDKRTLTTVHQVAFAMEAMTKPVIAAIRGPAYGAGMDMALMCDLRIAAESARFCQAYINVGAVPGDGGCWYLPRLVGMQHALRLMWTGEVLDADAALGIGLVSEVCPDDDLLDTAYRLARRIAERPPVAVQLIKRAAYEGARHDLRTALDLISSHLAVVAATRDSAEARAALRERRTGVYEGR</sequence>
<name>A0ABP9HTY5_9ACTN</name>
<gene>
    <name evidence="3" type="ORF">GCM10023205_53460</name>
</gene>
<dbReference type="Proteomes" id="UP001500466">
    <property type="component" value="Unassembled WGS sequence"/>
</dbReference>
<dbReference type="PROSITE" id="PS00166">
    <property type="entry name" value="ENOYL_COA_HYDRATASE"/>
    <property type="match status" value="1"/>
</dbReference>
<dbReference type="PANTHER" id="PTHR43802">
    <property type="entry name" value="ENOYL-COA HYDRATASE"/>
    <property type="match status" value="1"/>
</dbReference>
<evidence type="ECO:0000313" key="3">
    <source>
        <dbReference type="EMBL" id="GAA4978656.1"/>
    </source>
</evidence>
<dbReference type="Gene3D" id="3.90.226.10">
    <property type="entry name" value="2-enoyl-CoA Hydratase, Chain A, domain 1"/>
    <property type="match status" value="1"/>
</dbReference>
<dbReference type="SUPFAM" id="SSF52096">
    <property type="entry name" value="ClpP/crotonase"/>
    <property type="match status" value="1"/>
</dbReference>
<accession>A0ABP9HTY5</accession>
<dbReference type="InterPro" id="IPR029045">
    <property type="entry name" value="ClpP/crotonase-like_dom_sf"/>
</dbReference>
<dbReference type="RefSeq" id="WP_345678237.1">
    <property type="nucleotide sequence ID" value="NZ_BAABHS010000020.1"/>
</dbReference>
<evidence type="ECO:0000256" key="2">
    <source>
        <dbReference type="RuleBase" id="RU003707"/>
    </source>
</evidence>
<keyword evidence="4" id="KW-1185">Reference proteome</keyword>
<dbReference type="InterPro" id="IPR001753">
    <property type="entry name" value="Enoyl-CoA_hydra/iso"/>
</dbReference>
<dbReference type="InterPro" id="IPR014748">
    <property type="entry name" value="Enoyl-CoA_hydra_C"/>
</dbReference>
<dbReference type="EMBL" id="BAABHS010000020">
    <property type="protein sequence ID" value="GAA4978656.1"/>
    <property type="molecule type" value="Genomic_DNA"/>
</dbReference>
<dbReference type="Pfam" id="PF00378">
    <property type="entry name" value="ECH_1"/>
    <property type="match status" value="1"/>
</dbReference>
<dbReference type="PANTHER" id="PTHR43802:SF1">
    <property type="entry name" value="IP11341P-RELATED"/>
    <property type="match status" value="1"/>
</dbReference>
<dbReference type="InterPro" id="IPR018376">
    <property type="entry name" value="Enoyl-CoA_hyd/isom_CS"/>
</dbReference>
<dbReference type="CDD" id="cd06558">
    <property type="entry name" value="crotonase-like"/>
    <property type="match status" value="1"/>
</dbReference>
<proteinExistence type="inferred from homology"/>
<organism evidence="3 4">
    <name type="scientific">Yinghuangia aomiensis</name>
    <dbReference type="NCBI Taxonomy" id="676205"/>
    <lineage>
        <taxon>Bacteria</taxon>
        <taxon>Bacillati</taxon>
        <taxon>Actinomycetota</taxon>
        <taxon>Actinomycetes</taxon>
        <taxon>Kitasatosporales</taxon>
        <taxon>Streptomycetaceae</taxon>
        <taxon>Yinghuangia</taxon>
    </lineage>
</organism>
<comment type="caution">
    <text evidence="3">The sequence shown here is derived from an EMBL/GenBank/DDBJ whole genome shotgun (WGS) entry which is preliminary data.</text>
</comment>
<comment type="similarity">
    <text evidence="1 2">Belongs to the enoyl-CoA hydratase/isomerase family.</text>
</comment>
<evidence type="ECO:0000256" key="1">
    <source>
        <dbReference type="ARBA" id="ARBA00005254"/>
    </source>
</evidence>
<dbReference type="Gene3D" id="1.10.12.10">
    <property type="entry name" value="Lyase 2-enoyl-coa Hydratase, Chain A, domain 2"/>
    <property type="match status" value="1"/>
</dbReference>